<dbReference type="Pfam" id="PF03129">
    <property type="entry name" value="HGTP_anticodon"/>
    <property type="match status" value="1"/>
</dbReference>
<dbReference type="GO" id="GO:0005739">
    <property type="term" value="C:mitochondrion"/>
    <property type="evidence" value="ECO:0007669"/>
    <property type="project" value="TreeGrafter"/>
</dbReference>
<evidence type="ECO:0000259" key="10">
    <source>
        <dbReference type="PROSITE" id="PS50862"/>
    </source>
</evidence>
<evidence type="ECO:0000256" key="3">
    <source>
        <dbReference type="ARBA" id="ARBA00022598"/>
    </source>
</evidence>
<protein>
    <recommendedName>
        <fullName evidence="2">proline--tRNA ligase</fullName>
        <ecNumber evidence="2">6.1.1.15</ecNumber>
    </recommendedName>
    <alternativeName>
        <fullName evidence="8">Prolyl-tRNA synthetase</fullName>
    </alternativeName>
</protein>
<dbReference type="PROSITE" id="PS50862">
    <property type="entry name" value="AA_TRNA_LIGASE_II"/>
    <property type="match status" value="1"/>
</dbReference>
<dbReference type="AlphaFoldDB" id="A0A448YEW3"/>
<evidence type="ECO:0000313" key="12">
    <source>
        <dbReference type="Proteomes" id="UP000290900"/>
    </source>
</evidence>
<dbReference type="FunCoup" id="A0A448YEW3">
    <property type="interactions" value="436"/>
</dbReference>
<keyword evidence="5" id="KW-0067">ATP-binding</keyword>
<sequence>MSLSRIFKRLVSTNTIFSSSLPKLTGKQLKSLTTTELLIKLGFIRQPHAGITHWLPLGLATLENLEEVIKQRLSEGQVLETSLSSLSHSSLWHKTKRWQNDELYKLNEDFCLAATAEEEITELVKVYADTYKKLPVLIYQMERKYRDERRPRGGLLRGREFIMNDAYSFDVDKEGALASFNKMNKIYFQIFSDMRVPFVKANADSGTIGGDLSYEWHFISDKGEDTLYTCDNCQVTGNVEKVKPFIDENADAVDKAAVTYALTTDNDLVAFYYPEGRHLNTKFFDAEDIVELNTKITDQEKVLEIFESENPDGLKNIVRVVDLAVKPRTEMPDMPVPFSKSRMSTFEGIGLTEAQEGDLCSNCGGKGHLHASKGIEVGHTFYLGKKYSIPLEATFADKDGEKQNYEMGCYGIGVSRLLGAIAEVLRDEKGLRWPAIIAPLQVSIVMSPAFEGDHQKVQSLIDLLTKAGIRVEEDSSDLSLGMKLNRSKLLGIPLQIIIGKAFPKLEIEVRGKLFGKKGYEVIESKRSDWGIETEKRHGVVKHLVDIEHADETIKLLLQDL</sequence>
<feature type="domain" description="Aminoacyl-transfer RNA synthetases class-II family profile" evidence="10">
    <location>
        <begin position="58"/>
        <end position="434"/>
    </location>
</feature>
<dbReference type="PANTHER" id="PTHR42753">
    <property type="entry name" value="MITOCHONDRIAL RIBOSOME PROTEIN L39/PROLYL-TRNA LIGASE FAMILY MEMBER"/>
    <property type="match status" value="1"/>
</dbReference>
<accession>A0A448YEW3</accession>
<dbReference type="InterPro" id="IPR050062">
    <property type="entry name" value="Pro-tRNA_synthetase"/>
</dbReference>
<dbReference type="Pfam" id="PF00587">
    <property type="entry name" value="tRNA-synt_2b"/>
    <property type="match status" value="1"/>
</dbReference>
<comment type="similarity">
    <text evidence="1">Belongs to the class-II aminoacyl-tRNA synthetase family.</text>
</comment>
<evidence type="ECO:0000256" key="5">
    <source>
        <dbReference type="ARBA" id="ARBA00022840"/>
    </source>
</evidence>
<dbReference type="SUPFAM" id="SSF52954">
    <property type="entry name" value="Class II aaRS ABD-related"/>
    <property type="match status" value="1"/>
</dbReference>
<proteinExistence type="inferred from homology"/>
<evidence type="ECO:0000313" key="11">
    <source>
        <dbReference type="EMBL" id="VEU19428.1"/>
    </source>
</evidence>
<dbReference type="Proteomes" id="UP000290900">
    <property type="component" value="Unassembled WGS sequence"/>
</dbReference>
<dbReference type="Gene3D" id="3.40.50.800">
    <property type="entry name" value="Anticodon-binding domain"/>
    <property type="match status" value="1"/>
</dbReference>
<dbReference type="PRINTS" id="PR01046">
    <property type="entry name" value="TRNASYNTHPRO"/>
</dbReference>
<dbReference type="SUPFAM" id="SSF55681">
    <property type="entry name" value="Class II aaRS and biotin synthetases"/>
    <property type="match status" value="1"/>
</dbReference>
<dbReference type="InterPro" id="IPR045864">
    <property type="entry name" value="aa-tRNA-synth_II/BPL/LPL"/>
</dbReference>
<keyword evidence="12" id="KW-1185">Reference proteome</keyword>
<dbReference type="GO" id="GO:0006433">
    <property type="term" value="P:prolyl-tRNA aminoacylation"/>
    <property type="evidence" value="ECO:0007669"/>
    <property type="project" value="InterPro"/>
</dbReference>
<evidence type="ECO:0000256" key="8">
    <source>
        <dbReference type="ARBA" id="ARBA00029731"/>
    </source>
</evidence>
<evidence type="ECO:0000256" key="6">
    <source>
        <dbReference type="ARBA" id="ARBA00022917"/>
    </source>
</evidence>
<gene>
    <name evidence="11" type="ORF">BRENAR_LOCUS165</name>
</gene>
<organism evidence="11 12">
    <name type="scientific">Brettanomyces naardenensis</name>
    <name type="common">Yeast</name>
    <dbReference type="NCBI Taxonomy" id="13370"/>
    <lineage>
        <taxon>Eukaryota</taxon>
        <taxon>Fungi</taxon>
        <taxon>Dikarya</taxon>
        <taxon>Ascomycota</taxon>
        <taxon>Saccharomycotina</taxon>
        <taxon>Pichiomycetes</taxon>
        <taxon>Pichiales</taxon>
        <taxon>Pichiaceae</taxon>
        <taxon>Brettanomyces</taxon>
    </lineage>
</organism>
<dbReference type="InterPro" id="IPR002316">
    <property type="entry name" value="Pro-tRNA-ligase_IIa"/>
</dbReference>
<comment type="catalytic activity">
    <reaction evidence="9">
        <text>tRNA(Pro) + L-proline + ATP = L-prolyl-tRNA(Pro) + AMP + diphosphate</text>
        <dbReference type="Rhea" id="RHEA:14305"/>
        <dbReference type="Rhea" id="RHEA-COMP:9700"/>
        <dbReference type="Rhea" id="RHEA-COMP:9702"/>
        <dbReference type="ChEBI" id="CHEBI:30616"/>
        <dbReference type="ChEBI" id="CHEBI:33019"/>
        <dbReference type="ChEBI" id="CHEBI:60039"/>
        <dbReference type="ChEBI" id="CHEBI:78442"/>
        <dbReference type="ChEBI" id="CHEBI:78532"/>
        <dbReference type="ChEBI" id="CHEBI:456215"/>
        <dbReference type="EC" id="6.1.1.15"/>
    </reaction>
</comment>
<dbReference type="GO" id="GO:0005524">
    <property type="term" value="F:ATP binding"/>
    <property type="evidence" value="ECO:0007669"/>
    <property type="project" value="UniProtKB-KW"/>
</dbReference>
<dbReference type="InterPro" id="IPR004154">
    <property type="entry name" value="Anticodon-bd"/>
</dbReference>
<dbReference type="InterPro" id="IPR006195">
    <property type="entry name" value="aa-tRNA-synth_II"/>
</dbReference>
<keyword evidence="6" id="KW-0648">Protein biosynthesis</keyword>
<evidence type="ECO:0000256" key="4">
    <source>
        <dbReference type="ARBA" id="ARBA00022741"/>
    </source>
</evidence>
<name>A0A448YEW3_BRENA</name>
<dbReference type="STRING" id="13370.A0A448YEW3"/>
<dbReference type="PANTHER" id="PTHR42753:SF2">
    <property type="entry name" value="PROLINE--TRNA LIGASE"/>
    <property type="match status" value="1"/>
</dbReference>
<dbReference type="Gene3D" id="3.30.930.10">
    <property type="entry name" value="Bira Bifunctional Protein, Domain 2"/>
    <property type="match status" value="2"/>
</dbReference>
<dbReference type="OrthoDB" id="10267474at2759"/>
<evidence type="ECO:0000256" key="2">
    <source>
        <dbReference type="ARBA" id="ARBA00012831"/>
    </source>
</evidence>
<dbReference type="GO" id="GO:0004827">
    <property type="term" value="F:proline-tRNA ligase activity"/>
    <property type="evidence" value="ECO:0007669"/>
    <property type="project" value="UniProtKB-EC"/>
</dbReference>
<dbReference type="InterPro" id="IPR036621">
    <property type="entry name" value="Anticodon-bd_dom_sf"/>
</dbReference>
<dbReference type="EC" id="6.1.1.15" evidence="2"/>
<keyword evidence="7" id="KW-0030">Aminoacyl-tRNA synthetase</keyword>
<evidence type="ECO:0000256" key="7">
    <source>
        <dbReference type="ARBA" id="ARBA00023146"/>
    </source>
</evidence>
<dbReference type="InterPro" id="IPR002314">
    <property type="entry name" value="aa-tRNA-synt_IIb"/>
</dbReference>
<keyword evidence="4" id="KW-0547">Nucleotide-binding</keyword>
<dbReference type="EMBL" id="CAACVR010000001">
    <property type="protein sequence ID" value="VEU19428.1"/>
    <property type="molecule type" value="Genomic_DNA"/>
</dbReference>
<reference evidence="11 12" key="1">
    <citation type="submission" date="2018-12" db="EMBL/GenBank/DDBJ databases">
        <authorList>
            <person name="Tiukova I."/>
            <person name="Dainat J."/>
        </authorList>
    </citation>
    <scope>NUCLEOTIDE SEQUENCE [LARGE SCALE GENOMIC DNA]</scope>
</reference>
<evidence type="ECO:0000256" key="1">
    <source>
        <dbReference type="ARBA" id="ARBA00008226"/>
    </source>
</evidence>
<keyword evidence="3" id="KW-0436">Ligase</keyword>
<dbReference type="InParanoid" id="A0A448YEW3"/>
<evidence type="ECO:0000256" key="9">
    <source>
        <dbReference type="ARBA" id="ARBA00047671"/>
    </source>
</evidence>